<evidence type="ECO:0000313" key="2">
    <source>
        <dbReference type="EMBL" id="KKN07368.1"/>
    </source>
</evidence>
<organism evidence="2">
    <name type="scientific">marine sediment metagenome</name>
    <dbReference type="NCBI Taxonomy" id="412755"/>
    <lineage>
        <taxon>unclassified sequences</taxon>
        <taxon>metagenomes</taxon>
        <taxon>ecological metagenomes</taxon>
    </lineage>
</organism>
<evidence type="ECO:0000259" key="1">
    <source>
        <dbReference type="Pfam" id="PF04480"/>
    </source>
</evidence>
<dbReference type="AlphaFoldDB" id="A0A0F9QQ14"/>
<comment type="caution">
    <text evidence="2">The sequence shown here is derived from an EMBL/GenBank/DDBJ whole genome shotgun (WGS) entry which is preliminary data.</text>
</comment>
<gene>
    <name evidence="2" type="ORF">LCGC14_1067890</name>
</gene>
<dbReference type="Gene3D" id="3.40.960.10">
    <property type="entry name" value="VSR Endonuclease"/>
    <property type="match status" value="1"/>
</dbReference>
<dbReference type="InterPro" id="IPR007569">
    <property type="entry name" value="DUF559"/>
</dbReference>
<proteinExistence type="predicted"/>
<protein>
    <recommendedName>
        <fullName evidence="1">DUF559 domain-containing protein</fullName>
    </recommendedName>
</protein>
<dbReference type="Pfam" id="PF04480">
    <property type="entry name" value="DUF559"/>
    <property type="match status" value="1"/>
</dbReference>
<accession>A0A0F9QQ14</accession>
<sequence>MLDKQSKYICEFCNKNHTGSFGSGRFCSRSCMAKFQFKCEGKNSGLSAGWKEKREVKSKICPRCGEEFVPPRENPKKTYCSYKCASSRGSRSGKVKKKISKSVSKFHKNNPNKKPKFTKIKLSHCEECNSPFWCRYHSSKKYCSKQCRNNAASKRMTFWLKTHRDHIKGPHTPSYMEESFTKWLKENNAPRWFEQVYFWNEEQKKNGWADYVFPQLKLIIELDGSHHKKRKDLDAVRDEYLNRVRGYKVVRISQYEYFKQTRTEEIKSLLGLV</sequence>
<feature type="domain" description="DUF559" evidence="1">
    <location>
        <begin position="208"/>
        <end position="261"/>
    </location>
</feature>
<dbReference type="EMBL" id="LAZR01004578">
    <property type="protein sequence ID" value="KKN07368.1"/>
    <property type="molecule type" value="Genomic_DNA"/>
</dbReference>
<name>A0A0F9QQ14_9ZZZZ</name>
<reference evidence="2" key="1">
    <citation type="journal article" date="2015" name="Nature">
        <title>Complex archaea that bridge the gap between prokaryotes and eukaryotes.</title>
        <authorList>
            <person name="Spang A."/>
            <person name="Saw J.H."/>
            <person name="Jorgensen S.L."/>
            <person name="Zaremba-Niedzwiedzka K."/>
            <person name="Martijn J."/>
            <person name="Lind A.E."/>
            <person name="van Eijk R."/>
            <person name="Schleper C."/>
            <person name="Guy L."/>
            <person name="Ettema T.J."/>
        </authorList>
    </citation>
    <scope>NUCLEOTIDE SEQUENCE</scope>
</reference>